<evidence type="ECO:0000313" key="3">
    <source>
        <dbReference type="Proteomes" id="UP000663873"/>
    </source>
</evidence>
<feature type="non-terminal residue" evidence="2">
    <location>
        <position position="35"/>
    </location>
</feature>
<keyword evidence="3" id="KW-1185">Reference proteome</keyword>
<evidence type="ECO:0000256" key="1">
    <source>
        <dbReference type="SAM" id="MobiDB-lite"/>
    </source>
</evidence>
<dbReference type="Proteomes" id="UP000663873">
    <property type="component" value="Unassembled WGS sequence"/>
</dbReference>
<protein>
    <submittedName>
        <fullName evidence="2">Uncharacterized protein</fullName>
    </submittedName>
</protein>
<accession>A0A821X5Z6</accession>
<name>A0A821X5Z6_9BILA</name>
<comment type="caution">
    <text evidence="2">The sequence shown here is derived from an EMBL/GenBank/DDBJ whole genome shotgun (WGS) entry which is preliminary data.</text>
</comment>
<evidence type="ECO:0000313" key="2">
    <source>
        <dbReference type="EMBL" id="CAF4937279.1"/>
    </source>
</evidence>
<proteinExistence type="predicted"/>
<dbReference type="AlphaFoldDB" id="A0A821X5Z6"/>
<dbReference type="EMBL" id="CAJOBP010087943">
    <property type="protein sequence ID" value="CAF4937279.1"/>
    <property type="molecule type" value="Genomic_DNA"/>
</dbReference>
<feature type="compositionally biased region" description="Polar residues" evidence="1">
    <location>
        <begin position="8"/>
        <end position="17"/>
    </location>
</feature>
<reference evidence="2" key="1">
    <citation type="submission" date="2021-02" db="EMBL/GenBank/DDBJ databases">
        <authorList>
            <person name="Nowell W R."/>
        </authorList>
    </citation>
    <scope>NUCLEOTIDE SEQUENCE</scope>
</reference>
<feature type="region of interest" description="Disordered" evidence="1">
    <location>
        <begin position="1"/>
        <end position="35"/>
    </location>
</feature>
<gene>
    <name evidence="2" type="ORF">UJA718_LOCUS47156</name>
</gene>
<organism evidence="2 3">
    <name type="scientific">Rotaria socialis</name>
    <dbReference type="NCBI Taxonomy" id="392032"/>
    <lineage>
        <taxon>Eukaryota</taxon>
        <taxon>Metazoa</taxon>
        <taxon>Spiralia</taxon>
        <taxon>Gnathifera</taxon>
        <taxon>Rotifera</taxon>
        <taxon>Eurotatoria</taxon>
        <taxon>Bdelloidea</taxon>
        <taxon>Philodinida</taxon>
        <taxon>Philodinidae</taxon>
        <taxon>Rotaria</taxon>
    </lineage>
</organism>
<sequence>MSQDRTDSSSVETVINRNNEEIWIDGPLSTTKPKS</sequence>